<dbReference type="PROSITE" id="PS51417">
    <property type="entry name" value="ARF"/>
    <property type="match status" value="1"/>
</dbReference>
<evidence type="ECO:0000256" key="1">
    <source>
        <dbReference type="ARBA" id="ARBA00006270"/>
    </source>
</evidence>
<sequence>MFNHIPNFQKKASISSLDSKNIFLNNNNLQKDYYDYLCKIILVGPSGSGKTSILHRFVKGDFPALRSQTIGVEFSSKMLYPFAAALAGANSHTSGSGSGAVESGSGSPLSSQQQQQQWGIPSPPGMTPTIDGTGCKLKLQMWDTAGQERFRSLTRSYYRCTAGVIMVFDLSDRQSLIDLKDFVVDVVNLTESTTSVLIVGNKLDIIDSSIVENQTSSSSQSQGTSPQNWVTNQEIEDFLSFVDSKINPSNTLSTVTATNAAPENSNIPTTQTSQIKFMKVSAFANHKITECFQQLGSSILTKIELGDLNPEDSNSGVQFGNNVFDLDASSTICSGTSSLFRADSYATTSRYGGIGSGSGGRLTRKNNVRLSSAYPFGVDGSRDGNRGWRCC</sequence>
<dbReference type="InterPro" id="IPR001806">
    <property type="entry name" value="Small_GTPase"/>
</dbReference>
<dbReference type="GO" id="GO:0003924">
    <property type="term" value="F:GTPase activity"/>
    <property type="evidence" value="ECO:0007669"/>
    <property type="project" value="InterPro"/>
</dbReference>
<name>A0A9W7DCY1_AMBMO</name>
<dbReference type="SMART" id="SM00173">
    <property type="entry name" value="RAS"/>
    <property type="match status" value="1"/>
</dbReference>
<comment type="similarity">
    <text evidence="1">Belongs to the small GTPase superfamily. Rab family.</text>
</comment>
<evidence type="ECO:0000256" key="2">
    <source>
        <dbReference type="SAM" id="MobiDB-lite"/>
    </source>
</evidence>
<comment type="caution">
    <text evidence="3">The sequence shown here is derived from an EMBL/GenBank/DDBJ whole genome shotgun (WGS) entry which is preliminary data.</text>
</comment>
<dbReference type="InterPro" id="IPR027417">
    <property type="entry name" value="P-loop_NTPase"/>
</dbReference>
<dbReference type="PANTHER" id="PTHR47979">
    <property type="entry name" value="DRAB11-RELATED"/>
    <property type="match status" value="1"/>
</dbReference>
<dbReference type="GO" id="GO:0005525">
    <property type="term" value="F:GTP binding"/>
    <property type="evidence" value="ECO:0007669"/>
    <property type="project" value="InterPro"/>
</dbReference>
<dbReference type="NCBIfam" id="TIGR00231">
    <property type="entry name" value="small_GTP"/>
    <property type="match status" value="1"/>
</dbReference>
<dbReference type="SUPFAM" id="SSF52540">
    <property type="entry name" value="P-loop containing nucleoside triphosphate hydrolases"/>
    <property type="match status" value="1"/>
</dbReference>
<organism evidence="3 4">
    <name type="scientific">Ambrosiozyma monospora</name>
    <name type="common">Yeast</name>
    <name type="synonym">Endomycopsis monosporus</name>
    <dbReference type="NCBI Taxonomy" id="43982"/>
    <lineage>
        <taxon>Eukaryota</taxon>
        <taxon>Fungi</taxon>
        <taxon>Dikarya</taxon>
        <taxon>Ascomycota</taxon>
        <taxon>Saccharomycotina</taxon>
        <taxon>Pichiomycetes</taxon>
        <taxon>Pichiales</taxon>
        <taxon>Pichiaceae</taxon>
        <taxon>Ambrosiozyma</taxon>
    </lineage>
</organism>
<dbReference type="OrthoDB" id="9989112at2759"/>
<dbReference type="Gene3D" id="3.40.50.300">
    <property type="entry name" value="P-loop containing nucleotide triphosphate hydrolases"/>
    <property type="match status" value="1"/>
</dbReference>
<protein>
    <submittedName>
        <fullName evidence="3">Unnamed protein product</fullName>
    </submittedName>
</protein>
<dbReference type="InterPro" id="IPR050209">
    <property type="entry name" value="Rab_GTPases_membrane_traffic"/>
</dbReference>
<dbReference type="AlphaFoldDB" id="A0A9W7DCY1"/>
<dbReference type="Pfam" id="PF00071">
    <property type="entry name" value="Ras"/>
    <property type="match status" value="1"/>
</dbReference>
<dbReference type="FunFam" id="3.40.50.300:FF:001447">
    <property type="entry name" value="Ras-related protein Rab-1B"/>
    <property type="match status" value="1"/>
</dbReference>
<dbReference type="EMBL" id="BSXU01000487">
    <property type="protein sequence ID" value="GMG20863.1"/>
    <property type="molecule type" value="Genomic_DNA"/>
</dbReference>
<keyword evidence="4" id="KW-1185">Reference proteome</keyword>
<dbReference type="PRINTS" id="PR00449">
    <property type="entry name" value="RASTRNSFRMNG"/>
</dbReference>
<accession>A0A9W7DCY1</accession>
<feature type="compositionally biased region" description="Low complexity" evidence="2">
    <location>
        <begin position="99"/>
        <end position="120"/>
    </location>
</feature>
<dbReference type="Proteomes" id="UP001165063">
    <property type="component" value="Unassembled WGS sequence"/>
</dbReference>
<dbReference type="PROSITE" id="PS51421">
    <property type="entry name" value="RAS"/>
    <property type="match status" value="1"/>
</dbReference>
<evidence type="ECO:0000313" key="3">
    <source>
        <dbReference type="EMBL" id="GMG20863.1"/>
    </source>
</evidence>
<feature type="region of interest" description="Disordered" evidence="2">
    <location>
        <begin position="95"/>
        <end position="126"/>
    </location>
</feature>
<dbReference type="Pfam" id="PF08477">
    <property type="entry name" value="Roc"/>
    <property type="match status" value="1"/>
</dbReference>
<dbReference type="PROSITE" id="PS51419">
    <property type="entry name" value="RAB"/>
    <property type="match status" value="1"/>
</dbReference>
<evidence type="ECO:0000313" key="4">
    <source>
        <dbReference type="Proteomes" id="UP001165063"/>
    </source>
</evidence>
<gene>
    <name evidence="3" type="ORF">Amon01_000155100</name>
</gene>
<reference evidence="3" key="1">
    <citation type="submission" date="2023-04" db="EMBL/GenBank/DDBJ databases">
        <title>Ambrosiozyma monospora NBRC 1965.</title>
        <authorList>
            <person name="Ichikawa N."/>
            <person name="Sato H."/>
            <person name="Tonouchi N."/>
        </authorList>
    </citation>
    <scope>NUCLEOTIDE SEQUENCE</scope>
    <source>
        <strain evidence="3">NBRC 1965</strain>
    </source>
</reference>
<dbReference type="InterPro" id="IPR005225">
    <property type="entry name" value="Small_GTP-bd"/>
</dbReference>
<dbReference type="SMART" id="SM00175">
    <property type="entry name" value="RAB"/>
    <property type="match status" value="1"/>
</dbReference>
<dbReference type="SMART" id="SM00174">
    <property type="entry name" value="RHO"/>
    <property type="match status" value="1"/>
</dbReference>
<dbReference type="CDD" id="cd00154">
    <property type="entry name" value="Rab"/>
    <property type="match status" value="1"/>
</dbReference>
<proteinExistence type="inferred from homology"/>